<proteinExistence type="predicted"/>
<dbReference type="PROSITE" id="PS51781">
    <property type="entry name" value="SH3B"/>
    <property type="match status" value="1"/>
</dbReference>
<dbReference type="GO" id="GO:0009253">
    <property type="term" value="P:peptidoglycan catabolic process"/>
    <property type="evidence" value="ECO:0007669"/>
    <property type="project" value="InterPro"/>
</dbReference>
<reference evidence="6 7" key="1">
    <citation type="submission" date="2016-01" db="EMBL/GenBank/DDBJ databases">
        <title>Complete genome sequence of strain Lentibacillus amyloliquefaciens LAM0015T isolated from saline sediment.</title>
        <authorList>
            <person name="Wang J.-L."/>
            <person name="He M.-X."/>
        </authorList>
    </citation>
    <scope>NUCLEOTIDE SEQUENCE [LARGE SCALE GENOMIC DNA]</scope>
    <source>
        <strain evidence="6 7">LAM0015</strain>
    </source>
</reference>
<dbReference type="RefSeq" id="WP_068446655.1">
    <property type="nucleotide sequence ID" value="NZ_CP013862.1"/>
</dbReference>
<feature type="compositionally biased region" description="Low complexity" evidence="3">
    <location>
        <begin position="98"/>
        <end position="120"/>
    </location>
</feature>
<feature type="signal peptide" evidence="4">
    <location>
        <begin position="1"/>
        <end position="26"/>
    </location>
</feature>
<dbReference type="InterPro" id="IPR003646">
    <property type="entry name" value="SH3-like_bac-type"/>
</dbReference>
<dbReference type="Pfam" id="PF08239">
    <property type="entry name" value="SH3_3"/>
    <property type="match status" value="1"/>
</dbReference>
<dbReference type="PANTHER" id="PTHR30404">
    <property type="entry name" value="N-ACETYLMURAMOYL-L-ALANINE AMIDASE"/>
    <property type="match status" value="1"/>
</dbReference>
<dbReference type="InterPro" id="IPR050695">
    <property type="entry name" value="N-acetylmuramoyl_amidase_3"/>
</dbReference>
<dbReference type="SMART" id="SM00646">
    <property type="entry name" value="Ami_3"/>
    <property type="match status" value="1"/>
</dbReference>
<dbReference type="AlphaFoldDB" id="A0A0U4EGQ8"/>
<dbReference type="CDD" id="cd02696">
    <property type="entry name" value="MurNAc-LAA"/>
    <property type="match status" value="1"/>
</dbReference>
<dbReference type="EMBL" id="CP013862">
    <property type="protein sequence ID" value="ALX49689.1"/>
    <property type="molecule type" value="Genomic_DNA"/>
</dbReference>
<evidence type="ECO:0000259" key="5">
    <source>
        <dbReference type="PROSITE" id="PS51781"/>
    </source>
</evidence>
<dbReference type="KEGG" id="lao:AOX59_14590"/>
<keyword evidence="2" id="KW-0961">Cell wall biogenesis/degradation</keyword>
<dbReference type="SUPFAM" id="SSF53187">
    <property type="entry name" value="Zn-dependent exopeptidases"/>
    <property type="match status" value="1"/>
</dbReference>
<accession>A0A0U4EGQ8</accession>
<dbReference type="Gene3D" id="3.40.630.40">
    <property type="entry name" value="Zn-dependent exopeptidases"/>
    <property type="match status" value="1"/>
</dbReference>
<protein>
    <recommendedName>
        <fullName evidence="5">SH3b domain-containing protein</fullName>
    </recommendedName>
</protein>
<dbReference type="InterPro" id="IPR002508">
    <property type="entry name" value="MurNAc-LAA_cat"/>
</dbReference>
<feature type="domain" description="SH3b" evidence="5">
    <location>
        <begin position="29"/>
        <end position="91"/>
    </location>
</feature>
<evidence type="ECO:0000313" key="7">
    <source>
        <dbReference type="Proteomes" id="UP000050331"/>
    </source>
</evidence>
<dbReference type="Pfam" id="PF01520">
    <property type="entry name" value="Amidase_3"/>
    <property type="match status" value="1"/>
</dbReference>
<evidence type="ECO:0000313" key="6">
    <source>
        <dbReference type="EMBL" id="ALX49689.1"/>
    </source>
</evidence>
<keyword evidence="4" id="KW-0732">Signal</keyword>
<dbReference type="STRING" id="1472767.AOX59_14590"/>
<keyword evidence="1" id="KW-0378">Hydrolase</keyword>
<dbReference type="Proteomes" id="UP000050331">
    <property type="component" value="Chromosome"/>
</dbReference>
<feature type="region of interest" description="Disordered" evidence="3">
    <location>
        <begin position="98"/>
        <end position="121"/>
    </location>
</feature>
<dbReference type="OrthoDB" id="9806267at2"/>
<dbReference type="SMART" id="SM00287">
    <property type="entry name" value="SH3b"/>
    <property type="match status" value="1"/>
</dbReference>
<evidence type="ECO:0000256" key="2">
    <source>
        <dbReference type="ARBA" id="ARBA00023316"/>
    </source>
</evidence>
<sequence length="299" mass="31979">MGKIRIIITAIGFILFFAMLTPTVLADDGDTYEVGTDILNVRTAPSHSADIVGHLTNGDQVVVFQKEHGWAQTYYDGQVVWVAAHYLFQTGSDEAVTTVSNTGSETSSETTEPAGTSSGTLNGYNIILDPGHGGNDPGAIGINGTLEKSHTLSTAERVAQGLREAGATVLMTRADDKYVSLEERVRISNSYATDAFISLHYNAFPLEGVNGFSTYYASSGNERALASSIQSGLEGNMALNSRGLMQNGFHVMQNNSDLSVLVELGFITSPYDLSVIRTADHKANAADGIVEGVLNYFHK</sequence>
<dbReference type="PANTHER" id="PTHR30404:SF0">
    <property type="entry name" value="N-ACETYLMURAMOYL-L-ALANINE AMIDASE AMIC"/>
    <property type="match status" value="1"/>
</dbReference>
<feature type="chain" id="PRO_5006848768" description="SH3b domain-containing protein" evidence="4">
    <location>
        <begin position="27"/>
        <end position="299"/>
    </location>
</feature>
<name>A0A0U4EGQ8_9BACI</name>
<evidence type="ECO:0000256" key="3">
    <source>
        <dbReference type="SAM" id="MobiDB-lite"/>
    </source>
</evidence>
<dbReference type="GO" id="GO:0071555">
    <property type="term" value="P:cell wall organization"/>
    <property type="evidence" value="ECO:0007669"/>
    <property type="project" value="UniProtKB-KW"/>
</dbReference>
<gene>
    <name evidence="6" type="ORF">AOX59_14590</name>
</gene>
<dbReference type="GO" id="GO:0030288">
    <property type="term" value="C:outer membrane-bounded periplasmic space"/>
    <property type="evidence" value="ECO:0007669"/>
    <property type="project" value="TreeGrafter"/>
</dbReference>
<evidence type="ECO:0000256" key="4">
    <source>
        <dbReference type="SAM" id="SignalP"/>
    </source>
</evidence>
<keyword evidence="7" id="KW-1185">Reference proteome</keyword>
<organism evidence="6 7">
    <name type="scientific">Lentibacillus amyloliquefaciens</name>
    <dbReference type="NCBI Taxonomy" id="1472767"/>
    <lineage>
        <taxon>Bacteria</taxon>
        <taxon>Bacillati</taxon>
        <taxon>Bacillota</taxon>
        <taxon>Bacilli</taxon>
        <taxon>Bacillales</taxon>
        <taxon>Bacillaceae</taxon>
        <taxon>Lentibacillus</taxon>
    </lineage>
</organism>
<dbReference type="GO" id="GO:0008745">
    <property type="term" value="F:N-acetylmuramoyl-L-alanine amidase activity"/>
    <property type="evidence" value="ECO:0007669"/>
    <property type="project" value="InterPro"/>
</dbReference>
<evidence type="ECO:0000256" key="1">
    <source>
        <dbReference type="ARBA" id="ARBA00022801"/>
    </source>
</evidence>
<dbReference type="Gene3D" id="2.30.30.40">
    <property type="entry name" value="SH3 Domains"/>
    <property type="match status" value="1"/>
</dbReference>